<dbReference type="OrthoDB" id="3650679at2759"/>
<reference evidence="1" key="1">
    <citation type="journal article" date="2020" name="Stud. Mycol.">
        <title>101 Dothideomycetes genomes: a test case for predicting lifestyles and emergence of pathogens.</title>
        <authorList>
            <person name="Haridas S."/>
            <person name="Albert R."/>
            <person name="Binder M."/>
            <person name="Bloem J."/>
            <person name="Labutti K."/>
            <person name="Salamov A."/>
            <person name="Andreopoulos B."/>
            <person name="Baker S."/>
            <person name="Barry K."/>
            <person name="Bills G."/>
            <person name="Bluhm B."/>
            <person name="Cannon C."/>
            <person name="Castanera R."/>
            <person name="Culley D."/>
            <person name="Daum C."/>
            <person name="Ezra D."/>
            <person name="Gonzalez J."/>
            <person name="Henrissat B."/>
            <person name="Kuo A."/>
            <person name="Liang C."/>
            <person name="Lipzen A."/>
            <person name="Lutzoni F."/>
            <person name="Magnuson J."/>
            <person name="Mondo S."/>
            <person name="Nolan M."/>
            <person name="Ohm R."/>
            <person name="Pangilinan J."/>
            <person name="Park H.-J."/>
            <person name="Ramirez L."/>
            <person name="Alfaro M."/>
            <person name="Sun H."/>
            <person name="Tritt A."/>
            <person name="Yoshinaga Y."/>
            <person name="Zwiers L.-H."/>
            <person name="Turgeon B."/>
            <person name="Goodwin S."/>
            <person name="Spatafora J."/>
            <person name="Crous P."/>
            <person name="Grigoriev I."/>
        </authorList>
    </citation>
    <scope>NUCLEOTIDE SEQUENCE</scope>
    <source>
        <strain evidence="1">CBS 109.77</strain>
    </source>
</reference>
<dbReference type="AlphaFoldDB" id="A0A6A6X833"/>
<accession>A0A6A6X833</accession>
<evidence type="ECO:0000313" key="1">
    <source>
        <dbReference type="EMBL" id="KAF2792519.1"/>
    </source>
</evidence>
<organism evidence="1 2">
    <name type="scientific">Melanomma pulvis-pyrius CBS 109.77</name>
    <dbReference type="NCBI Taxonomy" id="1314802"/>
    <lineage>
        <taxon>Eukaryota</taxon>
        <taxon>Fungi</taxon>
        <taxon>Dikarya</taxon>
        <taxon>Ascomycota</taxon>
        <taxon>Pezizomycotina</taxon>
        <taxon>Dothideomycetes</taxon>
        <taxon>Pleosporomycetidae</taxon>
        <taxon>Pleosporales</taxon>
        <taxon>Melanommataceae</taxon>
        <taxon>Melanomma</taxon>
    </lineage>
</organism>
<dbReference type="Proteomes" id="UP000799757">
    <property type="component" value="Unassembled WGS sequence"/>
</dbReference>
<name>A0A6A6X833_9PLEO</name>
<evidence type="ECO:0000313" key="2">
    <source>
        <dbReference type="Proteomes" id="UP000799757"/>
    </source>
</evidence>
<protein>
    <submittedName>
        <fullName evidence="1">Uncharacterized protein</fullName>
    </submittedName>
</protein>
<sequence length="269" mass="30406">MASNSASTRAPDAIEHYTLPASEVKVVQAEEIRNMIYELAVDNTTTNIVWTSGNANITTSVKPYAGLARVCKQIRHEFHPIHEEQRLVCIRIEDLEKYLATFFPTDPKVLEEYRGTLTIDIDGFASDNDAGVDLLPLFKLTRTVPKYVWKLVSHSPLTAPALLDEFRGILAHDLTSGSWDKHLNANVARALPSCYYRGVISRIVYHRRSLTAHPSLDISFSDAHRQPYWTFFPAKTGMDRGGFGTFMAELKIIRLRELDIKVGKTTRWG</sequence>
<proteinExistence type="predicted"/>
<gene>
    <name evidence="1" type="ORF">K505DRAFT_338612</name>
</gene>
<keyword evidence="2" id="KW-1185">Reference proteome</keyword>
<dbReference type="EMBL" id="MU001966">
    <property type="protein sequence ID" value="KAF2792519.1"/>
    <property type="molecule type" value="Genomic_DNA"/>
</dbReference>